<gene>
    <name evidence="2" type="ORF">ThidrDRAFT_1172</name>
</gene>
<dbReference type="PATRIC" id="fig|765913.3.peg.1201"/>
<accession>G2DYR0</accession>
<proteinExistence type="predicted"/>
<evidence type="ECO:0000259" key="1">
    <source>
        <dbReference type="Pfam" id="PF14239"/>
    </source>
</evidence>
<reference evidence="2 3" key="1">
    <citation type="submission" date="2011-06" db="EMBL/GenBank/DDBJ databases">
        <title>The draft genome of Thiorhodococcus drewsii AZ1.</title>
        <authorList>
            <consortium name="US DOE Joint Genome Institute (JGI-PGF)"/>
            <person name="Lucas S."/>
            <person name="Han J."/>
            <person name="Lapidus A."/>
            <person name="Cheng J.-F."/>
            <person name="Goodwin L."/>
            <person name="Pitluck S."/>
            <person name="Peters L."/>
            <person name="Land M.L."/>
            <person name="Hauser L."/>
            <person name="Vogl K."/>
            <person name="Liu Z."/>
            <person name="Imhoff J."/>
            <person name="Thiel V."/>
            <person name="Frigaard N.-U."/>
            <person name="Bryant D.A."/>
            <person name="Woyke T.J."/>
        </authorList>
    </citation>
    <scope>NUCLEOTIDE SEQUENCE [LARGE SCALE GENOMIC DNA]</scope>
    <source>
        <strain evidence="2 3">AZ1</strain>
    </source>
</reference>
<keyword evidence="3" id="KW-1185">Reference proteome</keyword>
<dbReference type="STRING" id="765913.ThidrDRAFT_1172"/>
<dbReference type="Proteomes" id="UP000004200">
    <property type="component" value="Unassembled WGS sequence"/>
</dbReference>
<evidence type="ECO:0000313" key="3">
    <source>
        <dbReference type="Proteomes" id="UP000004200"/>
    </source>
</evidence>
<dbReference type="Pfam" id="PF14239">
    <property type="entry name" value="RRXRR"/>
    <property type="match status" value="1"/>
</dbReference>
<dbReference type="AlphaFoldDB" id="G2DYR0"/>
<dbReference type="InterPro" id="IPR025938">
    <property type="entry name" value="RRXRR_dom"/>
</dbReference>
<feature type="domain" description="RRXRR" evidence="1">
    <location>
        <begin position="56"/>
        <end position="103"/>
    </location>
</feature>
<protein>
    <recommendedName>
        <fullName evidence="1">RRXRR domain-containing protein</fullName>
    </recommendedName>
</protein>
<name>G2DYR0_9GAMM</name>
<dbReference type="EMBL" id="AFWT01000006">
    <property type="protein sequence ID" value="EGV32687.1"/>
    <property type="molecule type" value="Genomic_DNA"/>
</dbReference>
<sequence length="119" mass="13635">MPHRHHVMLRLRPFTDQRHYLSVPRALFQSFIRLPVQARDQTLERALASVQGRARVLVCDANRVLLNPCHPARARQLIRRGQAHLVSVQPPVLQLVRAVASPRPDAMTDPEMDREDAVQ</sequence>
<evidence type="ECO:0000313" key="2">
    <source>
        <dbReference type="EMBL" id="EGV32687.1"/>
    </source>
</evidence>
<organism evidence="2 3">
    <name type="scientific">Thiorhodococcus drewsii AZ1</name>
    <dbReference type="NCBI Taxonomy" id="765913"/>
    <lineage>
        <taxon>Bacteria</taxon>
        <taxon>Pseudomonadati</taxon>
        <taxon>Pseudomonadota</taxon>
        <taxon>Gammaproteobacteria</taxon>
        <taxon>Chromatiales</taxon>
        <taxon>Chromatiaceae</taxon>
        <taxon>Thiorhodococcus</taxon>
    </lineage>
</organism>
<comment type="caution">
    <text evidence="2">The sequence shown here is derived from an EMBL/GenBank/DDBJ whole genome shotgun (WGS) entry which is preliminary data.</text>
</comment>